<keyword evidence="3" id="KW-0732">Signal</keyword>
<sequence length="147" mass="14488">MKATRYLAAACAASAALGMGTASATAPAVPGPALPRAVRAAAAHGVLLADADNGRTLTVHTGDVIEVRLTGERTGGTTYTWSAPVAGGTAVLRRTTAGVTPAGGATGRFVAAGRGTATLTAQRTCHAAPGSLCAHLVRLWKATVTVA</sequence>
<feature type="signal peptide" evidence="3">
    <location>
        <begin position="1"/>
        <end position="24"/>
    </location>
</feature>
<dbReference type="Proteomes" id="UP000236047">
    <property type="component" value="Unassembled WGS sequence"/>
</dbReference>
<evidence type="ECO:0000313" key="4">
    <source>
        <dbReference type="EMBL" id="PNE40994.1"/>
    </source>
</evidence>
<evidence type="ECO:0000313" key="5">
    <source>
        <dbReference type="Proteomes" id="UP000236047"/>
    </source>
</evidence>
<keyword evidence="1" id="KW-0646">Protease inhibitor</keyword>
<evidence type="ECO:0000256" key="1">
    <source>
        <dbReference type="ARBA" id="ARBA00022690"/>
    </source>
</evidence>
<protein>
    <recommendedName>
        <fullName evidence="6">Proteinase inhibitor I42 chagasin domain-containing protein</fullName>
    </recommendedName>
</protein>
<keyword evidence="2" id="KW-0789">Thiol protease inhibitor</keyword>
<evidence type="ECO:0000256" key="2">
    <source>
        <dbReference type="ARBA" id="ARBA00022704"/>
    </source>
</evidence>
<dbReference type="EMBL" id="LJSN01000002">
    <property type="protein sequence ID" value="PNE40994.1"/>
    <property type="molecule type" value="Genomic_DNA"/>
</dbReference>
<dbReference type="InterPro" id="IPR036331">
    <property type="entry name" value="Chagasin-like_sf"/>
</dbReference>
<dbReference type="RefSeq" id="WP_102923450.1">
    <property type="nucleotide sequence ID" value="NZ_LJSN01000002.1"/>
</dbReference>
<evidence type="ECO:0000256" key="3">
    <source>
        <dbReference type="SAM" id="SignalP"/>
    </source>
</evidence>
<reference evidence="5" key="1">
    <citation type="submission" date="2015-09" db="EMBL/GenBank/DDBJ databases">
        <authorList>
            <person name="Graham D.E."/>
            <person name="Mahan K.M."/>
            <person name="Klingeman D.M."/>
            <person name="Fida T."/>
            <person name="Giannone R.J."/>
            <person name="Hettich R.L."/>
            <person name="Parry R.J."/>
            <person name="Spain J.C."/>
        </authorList>
    </citation>
    <scope>NUCLEOTIDE SEQUENCE [LARGE SCALE GENOMIC DNA]</scope>
    <source>
        <strain evidence="5">JCM 4701</strain>
    </source>
</reference>
<dbReference type="SUPFAM" id="SSF141066">
    <property type="entry name" value="ICP-like"/>
    <property type="match status" value="1"/>
</dbReference>
<dbReference type="AlphaFoldDB" id="A0A2N8PIY7"/>
<proteinExistence type="predicted"/>
<comment type="caution">
    <text evidence="4">The sequence shown here is derived from an EMBL/GenBank/DDBJ whole genome shotgun (WGS) entry which is preliminary data.</text>
</comment>
<name>A0A2N8PIY7_STRNR</name>
<feature type="chain" id="PRO_5014789513" description="Proteinase inhibitor I42 chagasin domain-containing protein" evidence="3">
    <location>
        <begin position="25"/>
        <end position="147"/>
    </location>
</feature>
<gene>
    <name evidence="4" type="ORF">AOB60_09605</name>
</gene>
<organism evidence="4 5">
    <name type="scientific">Streptomyces noursei</name>
    <name type="common">Streptomyces albulus</name>
    <dbReference type="NCBI Taxonomy" id="1971"/>
    <lineage>
        <taxon>Bacteria</taxon>
        <taxon>Bacillati</taxon>
        <taxon>Actinomycetota</taxon>
        <taxon>Actinomycetes</taxon>
        <taxon>Kitasatosporales</taxon>
        <taxon>Streptomycetaceae</taxon>
        <taxon>Streptomyces</taxon>
    </lineage>
</organism>
<accession>A0A2N8PIY7</accession>
<evidence type="ECO:0008006" key="6">
    <source>
        <dbReference type="Google" id="ProtNLM"/>
    </source>
</evidence>
<dbReference type="GO" id="GO:0004869">
    <property type="term" value="F:cysteine-type endopeptidase inhibitor activity"/>
    <property type="evidence" value="ECO:0007669"/>
    <property type="project" value="UniProtKB-KW"/>
</dbReference>
<keyword evidence="5" id="KW-1185">Reference proteome</keyword>